<evidence type="ECO:0000313" key="1">
    <source>
        <dbReference type="EMBL" id="MBB5157058.1"/>
    </source>
</evidence>
<dbReference type="RefSeq" id="WP_281399469.1">
    <property type="nucleotide sequence ID" value="NZ_JACHIW010000001.1"/>
</dbReference>
<dbReference type="Proteomes" id="UP000584374">
    <property type="component" value="Unassembled WGS sequence"/>
</dbReference>
<sequence length="44" mass="4976">MQLARSAVPQGFHDRHYQNAQAALELSYREMLTSPDDHPLGGCY</sequence>
<comment type="caution">
    <text evidence="1">The sequence shown here is derived from an EMBL/GenBank/DDBJ whole genome shotgun (WGS) entry which is preliminary data.</text>
</comment>
<gene>
    <name evidence="1" type="ORF">BJ970_004592</name>
</gene>
<proteinExistence type="predicted"/>
<name>A0A840QEF4_9PSEU</name>
<evidence type="ECO:0000313" key="2">
    <source>
        <dbReference type="Proteomes" id="UP000584374"/>
    </source>
</evidence>
<reference evidence="1 2" key="1">
    <citation type="submission" date="2020-08" db="EMBL/GenBank/DDBJ databases">
        <title>Sequencing the genomes of 1000 actinobacteria strains.</title>
        <authorList>
            <person name="Klenk H.-P."/>
        </authorList>
    </citation>
    <scope>NUCLEOTIDE SEQUENCE [LARGE SCALE GENOMIC DNA]</scope>
    <source>
        <strain evidence="1 2">DSM 45584</strain>
    </source>
</reference>
<accession>A0A840QEF4</accession>
<dbReference type="EMBL" id="JACHIW010000001">
    <property type="protein sequence ID" value="MBB5157058.1"/>
    <property type="molecule type" value="Genomic_DNA"/>
</dbReference>
<organism evidence="1 2">
    <name type="scientific">Saccharopolyspora phatthalungensis</name>
    <dbReference type="NCBI Taxonomy" id="664693"/>
    <lineage>
        <taxon>Bacteria</taxon>
        <taxon>Bacillati</taxon>
        <taxon>Actinomycetota</taxon>
        <taxon>Actinomycetes</taxon>
        <taxon>Pseudonocardiales</taxon>
        <taxon>Pseudonocardiaceae</taxon>
        <taxon>Saccharopolyspora</taxon>
    </lineage>
</organism>
<dbReference type="AlphaFoldDB" id="A0A840QEF4"/>
<keyword evidence="2" id="KW-1185">Reference proteome</keyword>
<protein>
    <submittedName>
        <fullName evidence="1">Uncharacterized protein</fullName>
    </submittedName>
</protein>